<dbReference type="AlphaFoldDB" id="A0A1F7WUP3"/>
<accession>A0A1F7WUP3</accession>
<comment type="caution">
    <text evidence="1">The sequence shown here is derived from an EMBL/GenBank/DDBJ whole genome shotgun (WGS) entry which is preliminary data.</text>
</comment>
<organism evidence="1 2">
    <name type="scientific">Candidatus Wallbacteria bacterium GWC2_49_35</name>
    <dbReference type="NCBI Taxonomy" id="1817813"/>
    <lineage>
        <taxon>Bacteria</taxon>
        <taxon>Candidatus Walliibacteriota</taxon>
    </lineage>
</organism>
<gene>
    <name evidence="1" type="ORF">A2008_05210</name>
</gene>
<evidence type="ECO:0008006" key="3">
    <source>
        <dbReference type="Google" id="ProtNLM"/>
    </source>
</evidence>
<proteinExistence type="predicted"/>
<dbReference type="Proteomes" id="UP000178735">
    <property type="component" value="Unassembled WGS sequence"/>
</dbReference>
<evidence type="ECO:0000313" key="1">
    <source>
        <dbReference type="EMBL" id="OGM06450.1"/>
    </source>
</evidence>
<name>A0A1F7WUP3_9BACT</name>
<evidence type="ECO:0000313" key="2">
    <source>
        <dbReference type="Proteomes" id="UP000178735"/>
    </source>
</evidence>
<protein>
    <recommendedName>
        <fullName evidence="3">BON domain-containing protein</fullName>
    </recommendedName>
</protein>
<dbReference type="STRING" id="1817813.A2008_05210"/>
<sequence length="70" mass="7830">MKLEIIGTPIDKIFDILKTSEKVNTLKWCSGKININLSGDVSRETLHTIKNSIINKLSGAVNNYIMKVIN</sequence>
<reference evidence="1 2" key="1">
    <citation type="journal article" date="2016" name="Nat. Commun.">
        <title>Thousands of microbial genomes shed light on interconnected biogeochemical processes in an aquifer system.</title>
        <authorList>
            <person name="Anantharaman K."/>
            <person name="Brown C.T."/>
            <person name="Hug L.A."/>
            <person name="Sharon I."/>
            <person name="Castelle C.J."/>
            <person name="Probst A.J."/>
            <person name="Thomas B.C."/>
            <person name="Singh A."/>
            <person name="Wilkins M.J."/>
            <person name="Karaoz U."/>
            <person name="Brodie E.L."/>
            <person name="Williams K.H."/>
            <person name="Hubbard S.S."/>
            <person name="Banfield J.F."/>
        </authorList>
    </citation>
    <scope>NUCLEOTIDE SEQUENCE [LARGE SCALE GENOMIC DNA]</scope>
</reference>
<dbReference type="EMBL" id="MGFH01000062">
    <property type="protein sequence ID" value="OGM06450.1"/>
    <property type="molecule type" value="Genomic_DNA"/>
</dbReference>